<keyword evidence="2" id="KW-1185">Reference proteome</keyword>
<sequence>MGVTQSTTSAWNACTQFLTSCWNTLSAIASVAFQAVRNDIDGAMTTAQNVVSSVWGSIAQTWNSTLDGIQSWTTEKLTVMNTFISSAWETLKGIWDAGRAYLWDTALKLWQGIYDTFAQAPIKLLACMTTIKKTLSDAWQLIKNEAVEMGKNVIYGFVNGITSMASYLYSAALGVFNRVTSAASKALDIHSPSRVMIEMGRYTAQGFALGINAETGMVTGAGQAMASAAVGSVGGYSYPTPALTAPELTQGSRGNSFNITINGSNGQEIWAELERQLIRRGVKF</sequence>
<comment type="caution">
    <text evidence="1">The sequence shown here is derived from an EMBL/GenBank/DDBJ whole genome shotgun (WGS) entry which is preliminary data.</text>
</comment>
<organism evidence="1 2">
    <name type="scientific">Heliobacterium chlorum</name>
    <dbReference type="NCBI Taxonomy" id="2698"/>
    <lineage>
        <taxon>Bacteria</taxon>
        <taxon>Bacillati</taxon>
        <taxon>Bacillota</taxon>
        <taxon>Clostridia</taxon>
        <taxon>Eubacteriales</taxon>
        <taxon>Heliobacteriaceae</taxon>
        <taxon>Heliobacterium</taxon>
    </lineage>
</organism>
<proteinExistence type="predicted"/>
<evidence type="ECO:0000313" key="1">
    <source>
        <dbReference type="EMBL" id="MBC9786753.1"/>
    </source>
</evidence>
<dbReference type="Proteomes" id="UP000617402">
    <property type="component" value="Unassembled WGS sequence"/>
</dbReference>
<evidence type="ECO:0008006" key="3">
    <source>
        <dbReference type="Google" id="ProtNLM"/>
    </source>
</evidence>
<dbReference type="EMBL" id="JACVHF010000105">
    <property type="protein sequence ID" value="MBC9786753.1"/>
    <property type="molecule type" value="Genomic_DNA"/>
</dbReference>
<gene>
    <name evidence="1" type="ORF">H1S01_20310</name>
</gene>
<reference evidence="1 2" key="1">
    <citation type="submission" date="2020-07" db="EMBL/GenBank/DDBJ databases">
        <title>Draft whole-genome sequence of Heliobacterium chlorum DSM 3682, type strain.</title>
        <authorList>
            <person name="Kyndt J.A."/>
            <person name="Meyer T.E."/>
            <person name="Imhoff J.F."/>
        </authorList>
    </citation>
    <scope>NUCLEOTIDE SEQUENCE [LARGE SCALE GENOMIC DNA]</scope>
    <source>
        <strain evidence="1 2">DSM 3682</strain>
    </source>
</reference>
<evidence type="ECO:0000313" key="2">
    <source>
        <dbReference type="Proteomes" id="UP000617402"/>
    </source>
</evidence>
<name>A0ABR7T7K0_HELCL</name>
<dbReference type="Gene3D" id="1.20.120.20">
    <property type="entry name" value="Apolipoprotein"/>
    <property type="match status" value="1"/>
</dbReference>
<accession>A0ABR7T7K0</accession>
<protein>
    <recommendedName>
        <fullName evidence="3">Phage tail tape measure protein</fullName>
    </recommendedName>
</protein>